<feature type="domain" description="Integrase catalytic" evidence="2">
    <location>
        <begin position="124"/>
        <end position="300"/>
    </location>
</feature>
<organism evidence="3 4">
    <name type="scientific">Solidesulfovibrio carbinolicus</name>
    <dbReference type="NCBI Taxonomy" id="296842"/>
    <lineage>
        <taxon>Bacteria</taxon>
        <taxon>Pseudomonadati</taxon>
        <taxon>Thermodesulfobacteriota</taxon>
        <taxon>Desulfovibrionia</taxon>
        <taxon>Desulfovibrionales</taxon>
        <taxon>Desulfovibrionaceae</taxon>
        <taxon>Solidesulfovibrio</taxon>
    </lineage>
</organism>
<dbReference type="Proteomes" id="UP000293296">
    <property type="component" value="Plasmid pDCAR1"/>
</dbReference>
<dbReference type="EMBL" id="CP026539">
    <property type="protein sequence ID" value="QAZ69661.1"/>
    <property type="molecule type" value="Genomic_DNA"/>
</dbReference>
<keyword evidence="3" id="KW-0614">Plasmid</keyword>
<dbReference type="OrthoDB" id="9798623at2"/>
<dbReference type="InterPro" id="IPR036397">
    <property type="entry name" value="RNaseH_sf"/>
</dbReference>
<evidence type="ECO:0000259" key="2">
    <source>
        <dbReference type="PROSITE" id="PS50994"/>
    </source>
</evidence>
<accession>A0A4P6HQQ1</accession>
<dbReference type="InterPro" id="IPR054353">
    <property type="entry name" value="IstA-like_C"/>
</dbReference>
<evidence type="ECO:0000256" key="1">
    <source>
        <dbReference type="ARBA" id="ARBA00009277"/>
    </source>
</evidence>
<geneLocation type="plasmid" evidence="4">
    <name>pdcar1</name>
</geneLocation>
<dbReference type="GO" id="GO:0003676">
    <property type="term" value="F:nucleic acid binding"/>
    <property type="evidence" value="ECO:0007669"/>
    <property type="project" value="InterPro"/>
</dbReference>
<evidence type="ECO:0000313" key="4">
    <source>
        <dbReference type="Proteomes" id="UP000293296"/>
    </source>
</evidence>
<dbReference type="PANTHER" id="PTHR35004">
    <property type="entry name" value="TRANSPOSASE RV3428C-RELATED"/>
    <property type="match status" value="1"/>
</dbReference>
<sequence length="503" mass="58392">MLIVETIKKVRLAARRDGKSIKQIARELRLSKNTVRKILREDVIKLHYERRIQPRPMLGAFVPSLEKRLEEDKNLPQRQRRSAKRLYEEIKQEGYAGSYDNVQRYVRAWRREQQLLTNQAFVPLVFSPGEAFQFDWSHEDVLLGGLPARVKVAHVRLCYSRMCFVVAYPRETQEMVFDAHMRAFEFFGGVTRRGIYDNMKTAVKKILIGKDRDFNERFEQLCSHYLFEPVACTPAAGWEKGQVERQVGLVREQFFTPRLAAKDFVELNEILREKCLEQARTRRHPTQQDKLIMEVFAEERRHLLAVPRPFDGYAADEARVSRTSLVRYDRNHYSVPVSEVGRTVTVRAYADKIKIISQGKAIAFYDRQFGRGKTMFDPWHYLPVLQRKPGALRNGAPFQHWDLPPELTRMREALSRFSDWDRQFVAILCAVPQYGLLAVADACGRALAANTVSKDVVLSLLSQEGKRPEEAVVVLPQKLMLNQEPVADCSRYDKLLQETRHVA</sequence>
<protein>
    <submittedName>
        <fullName evidence="3">IS21 family transposase</fullName>
    </submittedName>
</protein>
<dbReference type="PROSITE" id="PS50994">
    <property type="entry name" value="INTEGRASE"/>
    <property type="match status" value="1"/>
</dbReference>
<dbReference type="Pfam" id="PF22483">
    <property type="entry name" value="Mu-transpos_C_2"/>
    <property type="match status" value="1"/>
</dbReference>
<reference evidence="3 4" key="1">
    <citation type="submission" date="2018-02" db="EMBL/GenBank/DDBJ databases">
        <title>Genome sequence of Desulfovibrio carbinolicus DSM 3852.</title>
        <authorList>
            <person name="Wilbanks E."/>
            <person name="Skennerton C.T."/>
            <person name="Orphan V.J."/>
        </authorList>
    </citation>
    <scope>NUCLEOTIDE SEQUENCE [LARGE SCALE GENOMIC DNA]</scope>
    <source>
        <strain evidence="3 4">DSM 3852</strain>
        <plasmid evidence="4">pdcar1</plasmid>
    </source>
</reference>
<dbReference type="PANTHER" id="PTHR35004:SF7">
    <property type="entry name" value="INTEGRASE PROTEIN"/>
    <property type="match status" value="1"/>
</dbReference>
<dbReference type="AlphaFoldDB" id="A0A4P6HQQ1"/>
<keyword evidence="4" id="KW-1185">Reference proteome</keyword>
<comment type="similarity">
    <text evidence="1">Belongs to the transposase IS21/IS408/IS1162 family.</text>
</comment>
<dbReference type="KEGG" id="dcb:C3Y92_19995"/>
<proteinExistence type="inferred from homology"/>
<dbReference type="Pfam" id="PF00665">
    <property type="entry name" value="rve"/>
    <property type="match status" value="1"/>
</dbReference>
<dbReference type="Gene3D" id="3.30.420.10">
    <property type="entry name" value="Ribonuclease H-like superfamily/Ribonuclease H"/>
    <property type="match status" value="1"/>
</dbReference>
<dbReference type="InterPro" id="IPR012337">
    <property type="entry name" value="RNaseH-like_sf"/>
</dbReference>
<dbReference type="RefSeq" id="WP_129355988.1">
    <property type="nucleotide sequence ID" value="NZ_CP026539.1"/>
</dbReference>
<dbReference type="InterPro" id="IPR001584">
    <property type="entry name" value="Integrase_cat-core"/>
</dbReference>
<evidence type="ECO:0000313" key="3">
    <source>
        <dbReference type="EMBL" id="QAZ69661.1"/>
    </source>
</evidence>
<dbReference type="GO" id="GO:0015074">
    <property type="term" value="P:DNA integration"/>
    <property type="evidence" value="ECO:0007669"/>
    <property type="project" value="InterPro"/>
</dbReference>
<dbReference type="SUPFAM" id="SSF53098">
    <property type="entry name" value="Ribonuclease H-like"/>
    <property type="match status" value="1"/>
</dbReference>
<dbReference type="NCBIfam" id="NF033546">
    <property type="entry name" value="transpos_IS21"/>
    <property type="match status" value="1"/>
</dbReference>
<gene>
    <name evidence="3" type="ORF">C3Y92_19995</name>
</gene>
<name>A0A4P6HQQ1_9BACT</name>